<dbReference type="Gene3D" id="3.30.70.560">
    <property type="entry name" value="7,8-Dihydro-6-hydroxymethylpterin-pyrophosphokinase HPPK"/>
    <property type="match status" value="1"/>
</dbReference>
<dbReference type="PANTHER" id="PTHR43071:SF1">
    <property type="entry name" value="2-AMINO-4-HYDROXY-6-HYDROXYMETHYLDIHYDROPTERIDINE PYROPHOSPHOKINASE"/>
    <property type="match status" value="1"/>
</dbReference>
<evidence type="ECO:0000256" key="8">
    <source>
        <dbReference type="ARBA" id="ARBA00022909"/>
    </source>
</evidence>
<keyword evidence="5" id="KW-0547">Nucleotide-binding</keyword>
<dbReference type="OrthoDB" id="9808041at2"/>
<evidence type="ECO:0000313" key="10">
    <source>
        <dbReference type="EMBL" id="RKR19952.1"/>
    </source>
</evidence>
<proteinExistence type="predicted"/>
<comment type="caution">
    <text evidence="10">The sequence shown here is derived from an EMBL/GenBank/DDBJ whole genome shotgun (WGS) entry which is preliminary data.</text>
</comment>
<protein>
    <recommendedName>
        <fullName evidence="3">2-amino-4-hydroxy-6-hydroxymethyldihydropteridine diphosphokinase</fullName>
        <ecNumber evidence="3">2.7.6.3</ecNumber>
    </recommendedName>
</protein>
<feature type="domain" description="7,8-dihydro-6-hydroxymethylpterin-pyrophosphokinase" evidence="9">
    <location>
        <begin position="93"/>
        <end position="104"/>
    </location>
</feature>
<gene>
    <name evidence="10" type="ORF">C8D78_1764</name>
</gene>
<evidence type="ECO:0000256" key="7">
    <source>
        <dbReference type="ARBA" id="ARBA00022840"/>
    </source>
</evidence>
<dbReference type="PANTHER" id="PTHR43071">
    <property type="entry name" value="2-AMINO-4-HYDROXY-6-HYDROXYMETHYLDIHYDROPTERIDINE PYROPHOSPHOKINASE"/>
    <property type="match status" value="1"/>
</dbReference>
<dbReference type="NCBIfam" id="TIGR01498">
    <property type="entry name" value="folK"/>
    <property type="match status" value="1"/>
</dbReference>
<evidence type="ECO:0000256" key="4">
    <source>
        <dbReference type="ARBA" id="ARBA00022679"/>
    </source>
</evidence>
<sequence length="184" mass="19699">MSPNYTRAVIALGSNLGERSDTLSAAVADLVDPPEVRLLAISPIVQTKAVGGPAGQPDFLNMVVAVETSLPPRELLQHCHAVEQKHLRVREVRWGPRTLDVDIIAYGDVVSSDPELTLPHPRAAERAFVLYPWSLIDPAAELNGERVGDLAAKAADFADLETFDGFRNLAATDVSGVSGAAERP</sequence>
<dbReference type="GO" id="GO:0003848">
    <property type="term" value="F:2-amino-4-hydroxy-6-hydroxymethyldihydropteridine diphosphokinase activity"/>
    <property type="evidence" value="ECO:0007669"/>
    <property type="project" value="UniProtKB-EC"/>
</dbReference>
<evidence type="ECO:0000259" key="9">
    <source>
        <dbReference type="PROSITE" id="PS00794"/>
    </source>
</evidence>
<evidence type="ECO:0000256" key="3">
    <source>
        <dbReference type="ARBA" id="ARBA00013253"/>
    </source>
</evidence>
<keyword evidence="4" id="KW-0808">Transferase</keyword>
<dbReference type="RefSeq" id="WP_120952466.1">
    <property type="nucleotide sequence ID" value="NZ_RBIR01000003.1"/>
</dbReference>
<comment type="pathway">
    <text evidence="2">Cofactor biosynthesis; tetrahydrofolate biosynthesis; 2-amino-4-hydroxy-6-hydroxymethyl-7,8-dihydropteridine diphosphate from 7,8-dihydroneopterin triphosphate: step 4/4.</text>
</comment>
<reference evidence="10 11" key="1">
    <citation type="submission" date="2018-10" db="EMBL/GenBank/DDBJ databases">
        <title>Genomic Encyclopedia of Type Strains, Phase IV (KMG-IV): sequencing the most valuable type-strain genomes for metagenomic binning, comparative biology and taxonomic classification.</title>
        <authorList>
            <person name="Goeker M."/>
        </authorList>
    </citation>
    <scope>NUCLEOTIDE SEQUENCE [LARGE SCALE GENOMIC DNA]</scope>
    <source>
        <strain evidence="10 11">DSM 25586</strain>
    </source>
</reference>
<organism evidence="10 11">
    <name type="scientific">Arthrobacter oryzae</name>
    <dbReference type="NCBI Taxonomy" id="409290"/>
    <lineage>
        <taxon>Bacteria</taxon>
        <taxon>Bacillati</taxon>
        <taxon>Actinomycetota</taxon>
        <taxon>Actinomycetes</taxon>
        <taxon>Micrococcales</taxon>
        <taxon>Micrococcaceae</taxon>
        <taxon>Arthrobacter</taxon>
    </lineage>
</organism>
<keyword evidence="7" id="KW-0067">ATP-binding</keyword>
<dbReference type="GO" id="GO:0046654">
    <property type="term" value="P:tetrahydrofolate biosynthetic process"/>
    <property type="evidence" value="ECO:0007669"/>
    <property type="project" value="UniProtKB-UniPathway"/>
</dbReference>
<dbReference type="GO" id="GO:0046656">
    <property type="term" value="P:folic acid biosynthetic process"/>
    <property type="evidence" value="ECO:0007669"/>
    <property type="project" value="UniProtKB-KW"/>
</dbReference>
<evidence type="ECO:0000256" key="6">
    <source>
        <dbReference type="ARBA" id="ARBA00022777"/>
    </source>
</evidence>
<dbReference type="EMBL" id="RBIR01000003">
    <property type="protein sequence ID" value="RKR19952.1"/>
    <property type="molecule type" value="Genomic_DNA"/>
</dbReference>
<dbReference type="SUPFAM" id="SSF55083">
    <property type="entry name" value="6-hydroxymethyl-7,8-dihydropterin pyrophosphokinase, HPPK"/>
    <property type="match status" value="1"/>
</dbReference>
<evidence type="ECO:0000256" key="5">
    <source>
        <dbReference type="ARBA" id="ARBA00022741"/>
    </source>
</evidence>
<evidence type="ECO:0000256" key="2">
    <source>
        <dbReference type="ARBA" id="ARBA00005051"/>
    </source>
</evidence>
<dbReference type="CDD" id="cd00483">
    <property type="entry name" value="HPPK"/>
    <property type="match status" value="1"/>
</dbReference>
<name>A0A495ET39_9MICC</name>
<dbReference type="PROSITE" id="PS00794">
    <property type="entry name" value="HPPK"/>
    <property type="match status" value="1"/>
</dbReference>
<comment type="catalytic activity">
    <reaction evidence="1">
        <text>6-hydroxymethyl-7,8-dihydropterin + ATP = (7,8-dihydropterin-6-yl)methyl diphosphate + AMP + H(+)</text>
        <dbReference type="Rhea" id="RHEA:11412"/>
        <dbReference type="ChEBI" id="CHEBI:15378"/>
        <dbReference type="ChEBI" id="CHEBI:30616"/>
        <dbReference type="ChEBI" id="CHEBI:44841"/>
        <dbReference type="ChEBI" id="CHEBI:72950"/>
        <dbReference type="ChEBI" id="CHEBI:456215"/>
        <dbReference type="EC" id="2.7.6.3"/>
    </reaction>
</comment>
<dbReference type="GO" id="GO:0016301">
    <property type="term" value="F:kinase activity"/>
    <property type="evidence" value="ECO:0007669"/>
    <property type="project" value="UniProtKB-KW"/>
</dbReference>
<dbReference type="GO" id="GO:0005524">
    <property type="term" value="F:ATP binding"/>
    <property type="evidence" value="ECO:0007669"/>
    <property type="project" value="UniProtKB-KW"/>
</dbReference>
<dbReference type="AlphaFoldDB" id="A0A495ET39"/>
<dbReference type="InterPro" id="IPR000550">
    <property type="entry name" value="Hppk"/>
</dbReference>
<evidence type="ECO:0000313" key="11">
    <source>
        <dbReference type="Proteomes" id="UP000276055"/>
    </source>
</evidence>
<accession>A0A495ET39</accession>
<dbReference type="UniPathway" id="UPA00077">
    <property type="reaction ID" value="UER00155"/>
</dbReference>
<keyword evidence="6 10" id="KW-0418">Kinase</keyword>
<keyword evidence="8" id="KW-0289">Folate biosynthesis</keyword>
<dbReference type="EC" id="2.7.6.3" evidence="3"/>
<dbReference type="Proteomes" id="UP000276055">
    <property type="component" value="Unassembled WGS sequence"/>
</dbReference>
<dbReference type="Pfam" id="PF01288">
    <property type="entry name" value="HPPK"/>
    <property type="match status" value="1"/>
</dbReference>
<evidence type="ECO:0000256" key="1">
    <source>
        <dbReference type="ARBA" id="ARBA00000198"/>
    </source>
</evidence>
<dbReference type="InterPro" id="IPR035907">
    <property type="entry name" value="Hppk_sf"/>
</dbReference>